<comment type="similarity">
    <text evidence="2">Belongs to the DoxX family.</text>
</comment>
<feature type="transmembrane region" description="Helical" evidence="7">
    <location>
        <begin position="71"/>
        <end position="89"/>
    </location>
</feature>
<feature type="transmembrane region" description="Helical" evidence="7">
    <location>
        <begin position="46"/>
        <end position="64"/>
    </location>
</feature>
<dbReference type="Pfam" id="PF07681">
    <property type="entry name" value="DoxX"/>
    <property type="match status" value="1"/>
</dbReference>
<evidence type="ECO:0000256" key="1">
    <source>
        <dbReference type="ARBA" id="ARBA00004651"/>
    </source>
</evidence>
<evidence type="ECO:0000256" key="4">
    <source>
        <dbReference type="ARBA" id="ARBA00022692"/>
    </source>
</evidence>
<dbReference type="PANTHER" id="PTHR33452">
    <property type="entry name" value="OXIDOREDUCTASE CATD-RELATED"/>
    <property type="match status" value="1"/>
</dbReference>
<feature type="transmembrane region" description="Helical" evidence="7">
    <location>
        <begin position="7"/>
        <end position="26"/>
    </location>
</feature>
<dbReference type="Proteomes" id="UP000199328">
    <property type="component" value="Unassembled WGS sequence"/>
</dbReference>
<keyword evidence="9" id="KW-1185">Reference proteome</keyword>
<proteinExistence type="inferred from homology"/>
<keyword evidence="4 7" id="KW-0812">Transmembrane</keyword>
<dbReference type="AlphaFoldDB" id="A0A1G9F353"/>
<gene>
    <name evidence="8" type="ORF">SAMN05216257_10513</name>
</gene>
<name>A0A1G9F353_9RHOB</name>
<dbReference type="EMBL" id="FNFV01000005">
    <property type="protein sequence ID" value="SDK82824.1"/>
    <property type="molecule type" value="Genomic_DNA"/>
</dbReference>
<dbReference type="OrthoDB" id="9810206at2"/>
<dbReference type="PANTHER" id="PTHR33452:SF1">
    <property type="entry name" value="INNER MEMBRANE PROTEIN YPHA-RELATED"/>
    <property type="match status" value="1"/>
</dbReference>
<evidence type="ECO:0000256" key="6">
    <source>
        <dbReference type="ARBA" id="ARBA00023136"/>
    </source>
</evidence>
<keyword evidence="6 7" id="KW-0472">Membrane</keyword>
<evidence type="ECO:0000256" key="5">
    <source>
        <dbReference type="ARBA" id="ARBA00022989"/>
    </source>
</evidence>
<comment type="subcellular location">
    <subcellularLocation>
        <location evidence="1">Cell membrane</location>
        <topology evidence="1">Multi-pass membrane protein</topology>
    </subcellularLocation>
</comment>
<evidence type="ECO:0000256" key="7">
    <source>
        <dbReference type="SAM" id="Phobius"/>
    </source>
</evidence>
<accession>A0A1G9F353</accession>
<dbReference type="STRING" id="990712.SAMN05216257_10513"/>
<organism evidence="8 9">
    <name type="scientific">Meinhardsimonia xiamenensis</name>
    <dbReference type="NCBI Taxonomy" id="990712"/>
    <lineage>
        <taxon>Bacteria</taxon>
        <taxon>Pseudomonadati</taxon>
        <taxon>Pseudomonadota</taxon>
        <taxon>Alphaproteobacteria</taxon>
        <taxon>Rhodobacterales</taxon>
        <taxon>Paracoccaceae</taxon>
        <taxon>Meinhardsimonia</taxon>
    </lineage>
</organism>
<evidence type="ECO:0000256" key="3">
    <source>
        <dbReference type="ARBA" id="ARBA00022475"/>
    </source>
</evidence>
<dbReference type="RefSeq" id="WP_092500628.1">
    <property type="nucleotide sequence ID" value="NZ_FNFV01000005.1"/>
</dbReference>
<feature type="transmembrane region" description="Helical" evidence="7">
    <location>
        <begin position="109"/>
        <end position="129"/>
    </location>
</feature>
<evidence type="ECO:0000313" key="9">
    <source>
        <dbReference type="Proteomes" id="UP000199328"/>
    </source>
</evidence>
<reference evidence="9" key="1">
    <citation type="submission" date="2016-10" db="EMBL/GenBank/DDBJ databases">
        <authorList>
            <person name="Varghese N."/>
            <person name="Submissions S."/>
        </authorList>
    </citation>
    <scope>NUCLEOTIDE SEQUENCE [LARGE SCALE GENOMIC DNA]</scope>
    <source>
        <strain evidence="9">CGMCC 1.10789</strain>
    </source>
</reference>
<dbReference type="InterPro" id="IPR032808">
    <property type="entry name" value="DoxX"/>
</dbReference>
<keyword evidence="5 7" id="KW-1133">Transmembrane helix</keyword>
<evidence type="ECO:0000313" key="8">
    <source>
        <dbReference type="EMBL" id="SDK82824.1"/>
    </source>
</evidence>
<protein>
    <submittedName>
        <fullName evidence="8">Putative oxidoreductase</fullName>
    </submittedName>
</protein>
<sequence>MERLQQYAMPLGRVLLAFIFVLSGLMKLGDIPGNMAYIESGGLPGVLIWPTILLEVAGGMAVALGWQTRLAALLLAGFTLLTGLLYHLIPAGSAEGMMAQMQMIMFLKNLSITGGLLILFATGGGAYALDARHGGAAPA</sequence>
<evidence type="ECO:0000256" key="2">
    <source>
        <dbReference type="ARBA" id="ARBA00006679"/>
    </source>
</evidence>
<dbReference type="GO" id="GO:0005886">
    <property type="term" value="C:plasma membrane"/>
    <property type="evidence" value="ECO:0007669"/>
    <property type="project" value="UniProtKB-SubCell"/>
</dbReference>
<keyword evidence="3" id="KW-1003">Cell membrane</keyword>
<dbReference type="InterPro" id="IPR051907">
    <property type="entry name" value="DoxX-like_oxidoreductase"/>
</dbReference>